<sequence>MPAMSTPEEYGGRVAIRLRYRDMDTLGHLNQAVYHELLEEGRGAVMSDGTGKWIGAFVLARVELDYRREVRLADVEVVVEAALERIGRSSITILQRIVKRDGTVAAEGRTVMVAWDMVERRSREITDAEREQLSRLPAVAAPDPAG</sequence>
<dbReference type="SUPFAM" id="SSF54637">
    <property type="entry name" value="Thioesterase/thiol ester dehydrase-isomerase"/>
    <property type="match status" value="1"/>
</dbReference>
<dbReference type="InterPro" id="IPR029069">
    <property type="entry name" value="HotDog_dom_sf"/>
</dbReference>
<dbReference type="AlphaFoldDB" id="H0E1G0"/>
<protein>
    <submittedName>
        <fullName evidence="1">Putative thioesterase</fullName>
    </submittedName>
</protein>
<keyword evidence="2" id="KW-1185">Reference proteome</keyword>
<dbReference type="Gene3D" id="3.10.129.10">
    <property type="entry name" value="Hotdog Thioesterase"/>
    <property type="match status" value="1"/>
</dbReference>
<dbReference type="Pfam" id="PF13279">
    <property type="entry name" value="4HBT_2"/>
    <property type="match status" value="1"/>
</dbReference>
<dbReference type="Proteomes" id="UP000005143">
    <property type="component" value="Unassembled WGS sequence"/>
</dbReference>
<dbReference type="EMBL" id="AGUD01000021">
    <property type="protein sequence ID" value="EHN12479.1"/>
    <property type="molecule type" value="Genomic_DNA"/>
</dbReference>
<name>H0E1G0_9ACTN</name>
<accession>H0E1G0</accession>
<gene>
    <name evidence="1" type="ORF">PAI11_06220</name>
</gene>
<reference evidence="1 2" key="1">
    <citation type="journal article" date="2013" name="Biodegradation">
        <title>Quantitative proteomic analysis of ibuprofen-degrading Patulibacter sp. strain I11.</title>
        <authorList>
            <person name="Almeida B."/>
            <person name="Kjeldal H."/>
            <person name="Lolas I."/>
            <person name="Knudsen A.D."/>
            <person name="Carvalho G."/>
            <person name="Nielsen K.L."/>
            <person name="Barreto Crespo M.T."/>
            <person name="Stensballe A."/>
            <person name="Nielsen J.L."/>
        </authorList>
    </citation>
    <scope>NUCLEOTIDE SEQUENCE [LARGE SCALE GENOMIC DNA]</scope>
    <source>
        <strain evidence="1 2">I11</strain>
    </source>
</reference>
<organism evidence="1 2">
    <name type="scientific">Patulibacter medicamentivorans</name>
    <dbReference type="NCBI Taxonomy" id="1097667"/>
    <lineage>
        <taxon>Bacteria</taxon>
        <taxon>Bacillati</taxon>
        <taxon>Actinomycetota</taxon>
        <taxon>Thermoleophilia</taxon>
        <taxon>Solirubrobacterales</taxon>
        <taxon>Patulibacteraceae</taxon>
        <taxon>Patulibacter</taxon>
    </lineage>
</organism>
<proteinExistence type="predicted"/>
<evidence type="ECO:0000313" key="1">
    <source>
        <dbReference type="EMBL" id="EHN12479.1"/>
    </source>
</evidence>
<dbReference type="GO" id="GO:0047617">
    <property type="term" value="F:fatty acyl-CoA hydrolase activity"/>
    <property type="evidence" value="ECO:0007669"/>
    <property type="project" value="TreeGrafter"/>
</dbReference>
<comment type="caution">
    <text evidence="1">The sequence shown here is derived from an EMBL/GenBank/DDBJ whole genome shotgun (WGS) entry which is preliminary data.</text>
</comment>
<dbReference type="PANTHER" id="PTHR31793:SF24">
    <property type="entry name" value="LONG-CHAIN ACYL-COA THIOESTERASE FADM"/>
    <property type="match status" value="1"/>
</dbReference>
<dbReference type="InterPro" id="IPR050563">
    <property type="entry name" value="4-hydroxybenzoyl-CoA_TE"/>
</dbReference>
<evidence type="ECO:0000313" key="2">
    <source>
        <dbReference type="Proteomes" id="UP000005143"/>
    </source>
</evidence>
<dbReference type="PANTHER" id="PTHR31793">
    <property type="entry name" value="4-HYDROXYBENZOYL-COA THIOESTERASE FAMILY MEMBER"/>
    <property type="match status" value="1"/>
</dbReference>
<dbReference type="CDD" id="cd00586">
    <property type="entry name" value="4HBT"/>
    <property type="match status" value="1"/>
</dbReference>